<organism evidence="2">
    <name type="scientific">viral metagenome</name>
    <dbReference type="NCBI Taxonomy" id="1070528"/>
    <lineage>
        <taxon>unclassified sequences</taxon>
        <taxon>metagenomes</taxon>
        <taxon>organismal metagenomes</taxon>
    </lineage>
</organism>
<keyword evidence="1" id="KW-0472">Membrane</keyword>
<keyword evidence="1" id="KW-1133">Transmembrane helix</keyword>
<dbReference type="EMBL" id="MN740403">
    <property type="protein sequence ID" value="QHU04665.1"/>
    <property type="molecule type" value="Genomic_DNA"/>
</dbReference>
<evidence type="ECO:0000313" key="2">
    <source>
        <dbReference type="EMBL" id="QHU04665.1"/>
    </source>
</evidence>
<accession>A0A6C0JFT3</accession>
<evidence type="ECO:0000256" key="1">
    <source>
        <dbReference type="SAM" id="Phobius"/>
    </source>
</evidence>
<name>A0A6C0JFT3_9ZZZZ</name>
<protein>
    <submittedName>
        <fullName evidence="2">Uncharacterized protein</fullName>
    </submittedName>
</protein>
<feature type="transmembrane region" description="Helical" evidence="1">
    <location>
        <begin position="6"/>
        <end position="27"/>
    </location>
</feature>
<sequence>MEWWVFVPGVVLITYIHLFNAIATLYLDSGRQMQLVDLYRRVVPPMEFSVKL</sequence>
<keyword evidence="1" id="KW-0812">Transmembrane</keyword>
<proteinExistence type="predicted"/>
<reference evidence="2" key="1">
    <citation type="journal article" date="2020" name="Nature">
        <title>Giant virus diversity and host interactions through global metagenomics.</title>
        <authorList>
            <person name="Schulz F."/>
            <person name="Roux S."/>
            <person name="Paez-Espino D."/>
            <person name="Jungbluth S."/>
            <person name="Walsh D.A."/>
            <person name="Denef V.J."/>
            <person name="McMahon K.D."/>
            <person name="Konstantinidis K.T."/>
            <person name="Eloe-Fadrosh E.A."/>
            <person name="Kyrpides N.C."/>
            <person name="Woyke T."/>
        </authorList>
    </citation>
    <scope>NUCLEOTIDE SEQUENCE</scope>
    <source>
        <strain evidence="2">GVMAG-M-3300027708-51</strain>
    </source>
</reference>
<dbReference type="AlphaFoldDB" id="A0A6C0JFT3"/>